<dbReference type="PRINTS" id="PR01885">
    <property type="entry name" value="MACROMOMYCIN"/>
</dbReference>
<dbReference type="SUPFAM" id="SSF49319">
    <property type="entry name" value="Actinoxanthin-like"/>
    <property type="match status" value="1"/>
</dbReference>
<evidence type="ECO:0000256" key="3">
    <source>
        <dbReference type="ARBA" id="ARBA00023022"/>
    </source>
</evidence>
<evidence type="ECO:0000256" key="4">
    <source>
        <dbReference type="ARBA" id="ARBA00023125"/>
    </source>
</evidence>
<keyword evidence="3" id="KW-0044">Antibiotic</keyword>
<dbReference type="Proteomes" id="UP000028492">
    <property type="component" value="Chromosome"/>
</dbReference>
<keyword evidence="2" id="KW-0929">Antimicrobial</keyword>
<dbReference type="InterPro" id="IPR002186">
    <property type="entry name" value="Neocarzinostatin_fam"/>
</dbReference>
<comment type="similarity">
    <text evidence="1">Belongs to the neocarzinostatin family.</text>
</comment>
<reference evidence="7 8" key="1">
    <citation type="journal article" date="2014" name="J. Biotechnol.">
        <title>Complete genome sequence of the actinobacterium Amycolatopsis japonica MG417-CF17(T) (=DSM 44213T) producing (S,S)-N,N'-ethylenediaminedisuccinic acid.</title>
        <authorList>
            <person name="Stegmann E."/>
            <person name="Albersmeier A."/>
            <person name="Spohn M."/>
            <person name="Gert H."/>
            <person name="Weber T."/>
            <person name="Wohlleben W."/>
            <person name="Kalinowski J."/>
            <person name="Ruckert C."/>
        </authorList>
    </citation>
    <scope>NUCLEOTIDE SEQUENCE [LARGE SCALE GENOMIC DNA]</scope>
    <source>
        <strain evidence="8">MG417-CF17 (DSM 44213)</strain>
    </source>
</reference>
<evidence type="ECO:0000256" key="6">
    <source>
        <dbReference type="SAM" id="SignalP"/>
    </source>
</evidence>
<dbReference type="NCBIfam" id="NF040680">
    <property type="entry name" value="chromo_anti"/>
    <property type="match status" value="1"/>
</dbReference>
<evidence type="ECO:0000256" key="2">
    <source>
        <dbReference type="ARBA" id="ARBA00022529"/>
    </source>
</evidence>
<dbReference type="RefSeq" id="WP_051972468.1">
    <property type="nucleotide sequence ID" value="NZ_CP008953.1"/>
</dbReference>
<evidence type="ECO:0000313" key="7">
    <source>
        <dbReference type="EMBL" id="AIG76110.1"/>
    </source>
</evidence>
<feature type="signal peptide" evidence="6">
    <location>
        <begin position="1"/>
        <end position="33"/>
    </location>
</feature>
<evidence type="ECO:0000313" key="8">
    <source>
        <dbReference type="Proteomes" id="UP000028492"/>
    </source>
</evidence>
<protein>
    <submittedName>
        <fullName evidence="7">Uncharacterized protein</fullName>
    </submittedName>
</protein>
<dbReference type="InterPro" id="IPR027273">
    <property type="entry name" value="Neocarzinostatin-like"/>
</dbReference>
<dbReference type="AlphaFoldDB" id="A0A075V0S4"/>
<proteinExistence type="inferred from homology"/>
<dbReference type="HOGENOM" id="CLU_147441_0_0_11"/>
<dbReference type="EMBL" id="CP008953">
    <property type="protein sequence ID" value="AIG76110.1"/>
    <property type="molecule type" value="Genomic_DNA"/>
</dbReference>
<keyword evidence="5" id="KW-1015">Disulfide bond</keyword>
<name>A0A075V0S4_9PSEU</name>
<evidence type="ECO:0000256" key="1">
    <source>
        <dbReference type="ARBA" id="ARBA00010648"/>
    </source>
</evidence>
<dbReference type="Gene3D" id="2.60.40.230">
    <property type="entry name" value="Neocarzinostatin-like"/>
    <property type="match status" value="1"/>
</dbReference>
<dbReference type="KEGG" id="aja:AJAP_16185"/>
<accession>A0A075V0S4</accession>
<keyword evidence="6" id="KW-0732">Signal</keyword>
<sequence>MRVKNGTSRIAKVGAIAVFATGLALGSYSVANAETVESVSVTPTSGLADGATVQVSGSGLAANSTFWIGECGQVGTECLGDAGRVLQVTSDGSGSFSTPLTVVKQFNGHKLDGSTVAVDCNSTQCAVGVFNADASSVGKVTISFN</sequence>
<gene>
    <name evidence="7" type="ORF">AJAP_16185</name>
</gene>
<evidence type="ECO:0000256" key="5">
    <source>
        <dbReference type="ARBA" id="ARBA00023157"/>
    </source>
</evidence>
<feature type="chain" id="PRO_5001710261" evidence="6">
    <location>
        <begin position="34"/>
        <end position="145"/>
    </location>
</feature>
<dbReference type="Pfam" id="PF00960">
    <property type="entry name" value="Neocarzinostat"/>
    <property type="match status" value="1"/>
</dbReference>
<dbReference type="eggNOG" id="ENOG5030PUC">
    <property type="taxonomic scope" value="Bacteria"/>
</dbReference>
<organism evidence="7 8">
    <name type="scientific">Amycolatopsis japonica</name>
    <dbReference type="NCBI Taxonomy" id="208439"/>
    <lineage>
        <taxon>Bacteria</taxon>
        <taxon>Bacillati</taxon>
        <taxon>Actinomycetota</taxon>
        <taxon>Actinomycetes</taxon>
        <taxon>Pseudonocardiales</taxon>
        <taxon>Pseudonocardiaceae</taxon>
        <taxon>Amycolatopsis</taxon>
        <taxon>Amycolatopsis japonica group</taxon>
    </lineage>
</organism>
<keyword evidence="4" id="KW-0238">DNA-binding</keyword>
<dbReference type="GO" id="GO:0003677">
    <property type="term" value="F:DNA binding"/>
    <property type="evidence" value="ECO:0007669"/>
    <property type="project" value="UniProtKB-KW"/>
</dbReference>
<dbReference type="GO" id="GO:0042742">
    <property type="term" value="P:defense response to bacterium"/>
    <property type="evidence" value="ECO:0007669"/>
    <property type="project" value="UniProtKB-KW"/>
</dbReference>
<keyword evidence="8" id="KW-1185">Reference proteome</keyword>